<feature type="transmembrane region" description="Helical" evidence="1">
    <location>
        <begin position="6"/>
        <end position="24"/>
    </location>
</feature>
<dbReference type="Proteomes" id="UP000585050">
    <property type="component" value="Unassembled WGS sequence"/>
</dbReference>
<dbReference type="AlphaFoldDB" id="A0A7X8SJM4"/>
<sequence length="154" mass="17938">MSPEVPIIIIAIAIPLFFVCLRFFKKRNIGSQKNRFWIALGFTSFVSPVIYILVILSWLWSNSYYSKEEFNAKVWESTELERYRMSEDIIESKMLLGKSDQEVISLLGTDYIFYNETRITYMLGFVPGLFNIDPDYLEITLENGIVVSVTQYEG</sequence>
<proteinExistence type="predicted"/>
<feature type="transmembrane region" description="Helical" evidence="1">
    <location>
        <begin position="36"/>
        <end position="60"/>
    </location>
</feature>
<accession>A0A7X8SJM4</accession>
<evidence type="ECO:0000313" key="2">
    <source>
        <dbReference type="EMBL" id="NLR91436.1"/>
    </source>
</evidence>
<keyword evidence="3" id="KW-1185">Reference proteome</keyword>
<keyword evidence="1" id="KW-0812">Transmembrane</keyword>
<dbReference type="RefSeq" id="WP_168882158.1">
    <property type="nucleotide sequence ID" value="NZ_JABAIL010000003.1"/>
</dbReference>
<dbReference type="EMBL" id="JABAIL010000003">
    <property type="protein sequence ID" value="NLR91436.1"/>
    <property type="molecule type" value="Genomic_DNA"/>
</dbReference>
<reference evidence="2 3" key="1">
    <citation type="submission" date="2020-04" db="EMBL/GenBank/DDBJ databases">
        <title>Flammeovirga sp. SR4, a novel species isolated from seawater.</title>
        <authorList>
            <person name="Wang X."/>
        </authorList>
    </citation>
    <scope>NUCLEOTIDE SEQUENCE [LARGE SCALE GENOMIC DNA]</scope>
    <source>
        <strain evidence="2 3">SR4</strain>
    </source>
</reference>
<protein>
    <submittedName>
        <fullName evidence="2">Uncharacterized protein</fullName>
    </submittedName>
</protein>
<organism evidence="2 3">
    <name type="scientific">Flammeovirga agarivorans</name>
    <dbReference type="NCBI Taxonomy" id="2726742"/>
    <lineage>
        <taxon>Bacteria</taxon>
        <taxon>Pseudomonadati</taxon>
        <taxon>Bacteroidota</taxon>
        <taxon>Cytophagia</taxon>
        <taxon>Cytophagales</taxon>
        <taxon>Flammeovirgaceae</taxon>
        <taxon>Flammeovirga</taxon>
    </lineage>
</organism>
<gene>
    <name evidence="2" type="ORF">HGP29_09480</name>
</gene>
<evidence type="ECO:0000313" key="3">
    <source>
        <dbReference type="Proteomes" id="UP000585050"/>
    </source>
</evidence>
<keyword evidence="1" id="KW-1133">Transmembrane helix</keyword>
<comment type="caution">
    <text evidence="2">The sequence shown here is derived from an EMBL/GenBank/DDBJ whole genome shotgun (WGS) entry which is preliminary data.</text>
</comment>
<name>A0A7X8SJM4_9BACT</name>
<evidence type="ECO:0000256" key="1">
    <source>
        <dbReference type="SAM" id="Phobius"/>
    </source>
</evidence>
<keyword evidence="1" id="KW-0472">Membrane</keyword>